<reference evidence="1 2" key="1">
    <citation type="submission" date="2016-10" db="EMBL/GenBank/DDBJ databases">
        <authorList>
            <person name="de Groot N.N."/>
        </authorList>
    </citation>
    <scope>NUCLEOTIDE SEQUENCE [LARGE SCALE GENOMIC DNA]</scope>
    <source>
        <strain evidence="1 2">DSM 25232</strain>
    </source>
</reference>
<evidence type="ECO:0000313" key="2">
    <source>
        <dbReference type="Proteomes" id="UP000198521"/>
    </source>
</evidence>
<keyword evidence="2" id="KW-1185">Reference proteome</keyword>
<sequence>MKKSLKKLELKKQTISDLNLNKIKGGIDPTHCCPTLDALNSCPPPGRYCF</sequence>
<name>A0A1H7J651_AQUAM</name>
<dbReference type="AlphaFoldDB" id="A0A1H7J651"/>
<organism evidence="1 2">
    <name type="scientific">Aquimarina amphilecti</name>
    <dbReference type="NCBI Taxonomy" id="1038014"/>
    <lineage>
        <taxon>Bacteria</taxon>
        <taxon>Pseudomonadati</taxon>
        <taxon>Bacteroidota</taxon>
        <taxon>Flavobacteriia</taxon>
        <taxon>Flavobacteriales</taxon>
        <taxon>Flavobacteriaceae</taxon>
        <taxon>Aquimarina</taxon>
    </lineage>
</organism>
<dbReference type="RefSeq" id="WP_170837002.1">
    <property type="nucleotide sequence ID" value="NZ_FOAB01000002.1"/>
</dbReference>
<dbReference type="STRING" id="1038014.SAMN04487910_0892"/>
<gene>
    <name evidence="1" type="ORF">SAMN04487910_0892</name>
</gene>
<dbReference type="Proteomes" id="UP000198521">
    <property type="component" value="Unassembled WGS sequence"/>
</dbReference>
<protein>
    <submittedName>
        <fullName evidence="1">Uncharacterized protein</fullName>
    </submittedName>
</protein>
<accession>A0A1H7J651</accession>
<proteinExistence type="predicted"/>
<evidence type="ECO:0000313" key="1">
    <source>
        <dbReference type="EMBL" id="SEK69662.1"/>
    </source>
</evidence>
<dbReference type="EMBL" id="FOAB01000002">
    <property type="protein sequence ID" value="SEK69662.1"/>
    <property type="molecule type" value="Genomic_DNA"/>
</dbReference>